<feature type="chain" id="PRO_5016359623" description="RING-type E3 ubiquitin transferase" evidence="15">
    <location>
        <begin position="37"/>
        <end position="582"/>
    </location>
</feature>
<organism evidence="17 18">
    <name type="scientific">Meira miltonrushii</name>
    <dbReference type="NCBI Taxonomy" id="1280837"/>
    <lineage>
        <taxon>Eukaryota</taxon>
        <taxon>Fungi</taxon>
        <taxon>Dikarya</taxon>
        <taxon>Basidiomycota</taxon>
        <taxon>Ustilaginomycotina</taxon>
        <taxon>Exobasidiomycetes</taxon>
        <taxon>Exobasidiales</taxon>
        <taxon>Brachybasidiaceae</taxon>
        <taxon>Meira</taxon>
    </lineage>
</organism>
<keyword evidence="18" id="KW-1185">Reference proteome</keyword>
<dbReference type="GO" id="GO:0016567">
    <property type="term" value="P:protein ubiquitination"/>
    <property type="evidence" value="ECO:0007669"/>
    <property type="project" value="TreeGrafter"/>
</dbReference>
<sequence length="582" mass="64000">MRLFPPINRTTLDSFHRDVYRPRLSLLLLILLLILGQQHQHEQAQNRQLNQPVDTKISTAKAIRDDHGKLKVTQFTGSDGGLIGQLAPLLDQLPDRMRLDKSTFAIRWAKKAGELTWKGMSQDTPKATEAVALDKTQADHIKKSLRDRLASGKRSSKPAFSSPLRRSKGGKKKEQTYRSLLAKVLNADALSALVSLHLLWAIRLGSMMLEDRLGKDNTSAPSNLSSSQSYMFLIGSAFLALLSSFFSWSTVFQRWGIIRPPTHTTPAIAIQILTLLELSATFVSFLPPLFRMRTSPLAQVLPRKISLPSPSHSPSLLDLLPIPAGLIEAFKAPREDTMTYSRRRMGNQWHGGGRHMIAAPLPGINAGDLTGAGAENATGTDQPPPNTQQRQRSGIAEPLRMPRANAGKAPRMKGMRVNVDSSWLLENVVILYGHAIGAIQYIVVIVSLPTFTPTSFPSLLSLLSLRSALGSVVMTWCSARRSVECLEFVQRRWSQQESPPDEKVEQSSSLAGAGSVCSMCFEIVDETEDPEDCCTLDCGHQLHSVCLVQWLTKQAFCPCCHSTLKATPPSMRTAAETAASVT</sequence>
<dbReference type="PANTHER" id="PTHR45977">
    <property type="entry name" value="TARGET OF ERK KINASE MPK-1"/>
    <property type="match status" value="1"/>
</dbReference>
<evidence type="ECO:0000313" key="18">
    <source>
        <dbReference type="Proteomes" id="UP000245771"/>
    </source>
</evidence>
<dbReference type="OrthoDB" id="3363176at2759"/>
<evidence type="ECO:0000256" key="6">
    <source>
        <dbReference type="ARBA" id="ARBA00022723"/>
    </source>
</evidence>
<dbReference type="GO" id="GO:0008270">
    <property type="term" value="F:zinc ion binding"/>
    <property type="evidence" value="ECO:0007669"/>
    <property type="project" value="UniProtKB-KW"/>
</dbReference>
<name>A0A316V6C1_9BASI</name>
<evidence type="ECO:0000256" key="11">
    <source>
        <dbReference type="ARBA" id="ARBA00023136"/>
    </source>
</evidence>
<keyword evidence="7 12" id="KW-0863">Zinc-finger</keyword>
<evidence type="ECO:0000256" key="14">
    <source>
        <dbReference type="SAM" id="Phobius"/>
    </source>
</evidence>
<feature type="transmembrane region" description="Helical" evidence="14">
    <location>
        <begin position="189"/>
        <end position="209"/>
    </location>
</feature>
<dbReference type="PROSITE" id="PS50089">
    <property type="entry name" value="ZF_RING_2"/>
    <property type="match status" value="1"/>
</dbReference>
<reference evidence="17 18" key="1">
    <citation type="journal article" date="2018" name="Mol. Biol. Evol.">
        <title>Broad Genomic Sampling Reveals a Smut Pathogenic Ancestry of the Fungal Clade Ustilaginomycotina.</title>
        <authorList>
            <person name="Kijpornyongpan T."/>
            <person name="Mondo S.J."/>
            <person name="Barry K."/>
            <person name="Sandor L."/>
            <person name="Lee J."/>
            <person name="Lipzen A."/>
            <person name="Pangilinan J."/>
            <person name="LaButti K."/>
            <person name="Hainaut M."/>
            <person name="Henrissat B."/>
            <person name="Grigoriev I.V."/>
            <person name="Spatafora J.W."/>
            <person name="Aime M.C."/>
        </authorList>
    </citation>
    <scope>NUCLEOTIDE SEQUENCE [LARGE SCALE GENOMIC DNA]</scope>
    <source>
        <strain evidence="17 18">MCA 3882</strain>
    </source>
</reference>
<dbReference type="Proteomes" id="UP000245771">
    <property type="component" value="Unassembled WGS sequence"/>
</dbReference>
<feature type="transmembrane region" description="Helical" evidence="14">
    <location>
        <begin position="268"/>
        <end position="290"/>
    </location>
</feature>
<dbReference type="GO" id="GO:0016020">
    <property type="term" value="C:membrane"/>
    <property type="evidence" value="ECO:0007669"/>
    <property type="project" value="UniProtKB-SubCell"/>
</dbReference>
<proteinExistence type="predicted"/>
<dbReference type="InterPro" id="IPR013083">
    <property type="entry name" value="Znf_RING/FYVE/PHD"/>
</dbReference>
<dbReference type="InterPro" id="IPR001841">
    <property type="entry name" value="Znf_RING"/>
</dbReference>
<keyword evidence="9" id="KW-0862">Zinc</keyword>
<dbReference type="GeneID" id="37022859"/>
<protein>
    <recommendedName>
        <fullName evidence="3">RING-type E3 ubiquitin transferase</fullName>
        <ecNumber evidence="3">2.3.2.27</ecNumber>
    </recommendedName>
</protein>
<dbReference type="InParanoid" id="A0A316V6C1"/>
<evidence type="ECO:0000313" key="17">
    <source>
        <dbReference type="EMBL" id="PWN32568.1"/>
    </source>
</evidence>
<dbReference type="SUPFAM" id="SSF57850">
    <property type="entry name" value="RING/U-box"/>
    <property type="match status" value="1"/>
</dbReference>
<keyword evidence="15" id="KW-0732">Signal</keyword>
<evidence type="ECO:0000256" key="13">
    <source>
        <dbReference type="SAM" id="MobiDB-lite"/>
    </source>
</evidence>
<comment type="subcellular location">
    <subcellularLocation>
        <location evidence="2">Membrane</location>
        <topology evidence="2">Multi-pass membrane protein</topology>
    </subcellularLocation>
</comment>
<keyword evidence="4" id="KW-0808">Transferase</keyword>
<dbReference type="EC" id="2.3.2.27" evidence="3"/>
<dbReference type="AlphaFoldDB" id="A0A316V6C1"/>
<evidence type="ECO:0000256" key="12">
    <source>
        <dbReference type="PROSITE-ProRule" id="PRU00175"/>
    </source>
</evidence>
<evidence type="ECO:0000256" key="1">
    <source>
        <dbReference type="ARBA" id="ARBA00000900"/>
    </source>
</evidence>
<feature type="region of interest" description="Disordered" evidence="13">
    <location>
        <begin position="148"/>
        <end position="172"/>
    </location>
</feature>
<dbReference type="GO" id="GO:0061630">
    <property type="term" value="F:ubiquitin protein ligase activity"/>
    <property type="evidence" value="ECO:0007669"/>
    <property type="project" value="UniProtKB-EC"/>
</dbReference>
<comment type="catalytic activity">
    <reaction evidence="1">
        <text>S-ubiquitinyl-[E2 ubiquitin-conjugating enzyme]-L-cysteine + [acceptor protein]-L-lysine = [E2 ubiquitin-conjugating enzyme]-L-cysteine + N(6)-ubiquitinyl-[acceptor protein]-L-lysine.</text>
        <dbReference type="EC" id="2.3.2.27"/>
    </reaction>
</comment>
<evidence type="ECO:0000256" key="7">
    <source>
        <dbReference type="ARBA" id="ARBA00022771"/>
    </source>
</evidence>
<dbReference type="GO" id="GO:0006511">
    <property type="term" value="P:ubiquitin-dependent protein catabolic process"/>
    <property type="evidence" value="ECO:0007669"/>
    <property type="project" value="TreeGrafter"/>
</dbReference>
<evidence type="ECO:0000256" key="2">
    <source>
        <dbReference type="ARBA" id="ARBA00004141"/>
    </source>
</evidence>
<accession>A0A316V6C1</accession>
<keyword evidence="6" id="KW-0479">Metal-binding</keyword>
<keyword evidence="8" id="KW-0833">Ubl conjugation pathway</keyword>
<evidence type="ECO:0000256" key="4">
    <source>
        <dbReference type="ARBA" id="ARBA00022679"/>
    </source>
</evidence>
<dbReference type="Gene3D" id="3.30.40.10">
    <property type="entry name" value="Zinc/RING finger domain, C3HC4 (zinc finger)"/>
    <property type="match status" value="1"/>
</dbReference>
<feature type="domain" description="RING-type" evidence="16">
    <location>
        <begin position="517"/>
        <end position="561"/>
    </location>
</feature>
<evidence type="ECO:0000256" key="3">
    <source>
        <dbReference type="ARBA" id="ARBA00012483"/>
    </source>
</evidence>
<gene>
    <name evidence="17" type="ORF">FA14DRAFT_181252</name>
</gene>
<dbReference type="RefSeq" id="XP_025352870.1">
    <property type="nucleotide sequence ID" value="XM_025501078.1"/>
</dbReference>
<keyword evidence="11 14" id="KW-0472">Membrane</keyword>
<evidence type="ECO:0000256" key="9">
    <source>
        <dbReference type="ARBA" id="ARBA00022833"/>
    </source>
</evidence>
<feature type="region of interest" description="Disordered" evidence="13">
    <location>
        <begin position="368"/>
        <end position="398"/>
    </location>
</feature>
<evidence type="ECO:0000259" key="16">
    <source>
        <dbReference type="PROSITE" id="PS50089"/>
    </source>
</evidence>
<feature type="signal peptide" evidence="15">
    <location>
        <begin position="1"/>
        <end position="36"/>
    </location>
</feature>
<dbReference type="EMBL" id="KZ819605">
    <property type="protein sequence ID" value="PWN32568.1"/>
    <property type="molecule type" value="Genomic_DNA"/>
</dbReference>
<evidence type="ECO:0000256" key="10">
    <source>
        <dbReference type="ARBA" id="ARBA00022989"/>
    </source>
</evidence>
<dbReference type="PANTHER" id="PTHR45977:SF4">
    <property type="entry name" value="RING-TYPE DOMAIN-CONTAINING PROTEIN"/>
    <property type="match status" value="1"/>
</dbReference>
<keyword evidence="10 14" id="KW-1133">Transmembrane helix</keyword>
<evidence type="ECO:0000256" key="15">
    <source>
        <dbReference type="SAM" id="SignalP"/>
    </source>
</evidence>
<keyword evidence="5 14" id="KW-0812">Transmembrane</keyword>
<evidence type="ECO:0000256" key="8">
    <source>
        <dbReference type="ARBA" id="ARBA00022786"/>
    </source>
</evidence>
<dbReference type="STRING" id="1280837.A0A316V6C1"/>
<evidence type="ECO:0000256" key="5">
    <source>
        <dbReference type="ARBA" id="ARBA00022692"/>
    </source>
</evidence>
<feature type="transmembrane region" description="Helical" evidence="14">
    <location>
        <begin position="230"/>
        <end position="248"/>
    </location>
</feature>
<feature type="compositionally biased region" description="Polar residues" evidence="13">
    <location>
        <begin position="377"/>
        <end position="392"/>
    </location>
</feature>